<dbReference type="InParanoid" id="Q22N35"/>
<accession>Q22N35</accession>
<gene>
    <name evidence="1" type="ORF">TTHERM_01237390</name>
</gene>
<dbReference type="KEGG" id="tet:TTHERM_01237390"/>
<proteinExistence type="predicted"/>
<organism evidence="1 2">
    <name type="scientific">Tetrahymena thermophila (strain SB210)</name>
    <dbReference type="NCBI Taxonomy" id="312017"/>
    <lineage>
        <taxon>Eukaryota</taxon>
        <taxon>Sar</taxon>
        <taxon>Alveolata</taxon>
        <taxon>Ciliophora</taxon>
        <taxon>Intramacronucleata</taxon>
        <taxon>Oligohymenophorea</taxon>
        <taxon>Hymenostomatida</taxon>
        <taxon>Tetrahymenina</taxon>
        <taxon>Tetrahymenidae</taxon>
        <taxon>Tetrahymena</taxon>
    </lineage>
</organism>
<dbReference type="EMBL" id="GG662858">
    <property type="protein sequence ID" value="EAR86697.2"/>
    <property type="molecule type" value="Genomic_DNA"/>
</dbReference>
<dbReference type="AlphaFoldDB" id="Q22N35"/>
<evidence type="ECO:0000313" key="1">
    <source>
        <dbReference type="EMBL" id="EAR86697.2"/>
    </source>
</evidence>
<dbReference type="HOGENOM" id="CLU_1028489_0_0_1"/>
<dbReference type="RefSeq" id="XP_977292.2">
    <property type="nucleotide sequence ID" value="XM_972199.2"/>
</dbReference>
<dbReference type="GeneID" id="7829097"/>
<evidence type="ECO:0000313" key="2">
    <source>
        <dbReference type="Proteomes" id="UP000009168"/>
    </source>
</evidence>
<reference evidence="2" key="1">
    <citation type="journal article" date="2006" name="PLoS Biol.">
        <title>Macronuclear genome sequence of the ciliate Tetrahymena thermophila, a model eukaryote.</title>
        <authorList>
            <person name="Eisen J.A."/>
            <person name="Coyne R.S."/>
            <person name="Wu M."/>
            <person name="Wu D."/>
            <person name="Thiagarajan M."/>
            <person name="Wortman J.R."/>
            <person name="Badger J.H."/>
            <person name="Ren Q."/>
            <person name="Amedeo P."/>
            <person name="Jones K.M."/>
            <person name="Tallon L.J."/>
            <person name="Delcher A.L."/>
            <person name="Salzberg S.L."/>
            <person name="Silva J.C."/>
            <person name="Haas B.J."/>
            <person name="Majoros W.H."/>
            <person name="Farzad M."/>
            <person name="Carlton J.M."/>
            <person name="Smith R.K. Jr."/>
            <person name="Garg J."/>
            <person name="Pearlman R.E."/>
            <person name="Karrer K.M."/>
            <person name="Sun L."/>
            <person name="Manning G."/>
            <person name="Elde N.C."/>
            <person name="Turkewitz A.P."/>
            <person name="Asai D.J."/>
            <person name="Wilkes D.E."/>
            <person name="Wang Y."/>
            <person name="Cai H."/>
            <person name="Collins K."/>
            <person name="Stewart B.A."/>
            <person name="Lee S.R."/>
            <person name="Wilamowska K."/>
            <person name="Weinberg Z."/>
            <person name="Ruzzo W.L."/>
            <person name="Wloga D."/>
            <person name="Gaertig J."/>
            <person name="Frankel J."/>
            <person name="Tsao C.-C."/>
            <person name="Gorovsky M.A."/>
            <person name="Keeling P.J."/>
            <person name="Waller R.F."/>
            <person name="Patron N.J."/>
            <person name="Cherry J.M."/>
            <person name="Stover N.A."/>
            <person name="Krieger C.J."/>
            <person name="del Toro C."/>
            <person name="Ryder H.F."/>
            <person name="Williamson S.C."/>
            <person name="Barbeau R.A."/>
            <person name="Hamilton E.P."/>
            <person name="Orias E."/>
        </authorList>
    </citation>
    <scope>NUCLEOTIDE SEQUENCE [LARGE SCALE GENOMIC DNA]</scope>
    <source>
        <strain evidence="2">SB210</strain>
    </source>
</reference>
<dbReference type="Proteomes" id="UP000009168">
    <property type="component" value="Unassembled WGS sequence"/>
</dbReference>
<name>Q22N35_TETTS</name>
<protein>
    <submittedName>
        <fullName evidence="1">Uncharacterized protein</fullName>
    </submittedName>
</protein>
<keyword evidence="2" id="KW-1185">Reference proteome</keyword>
<sequence>MCESQNNHIEETIQPKSFEIQKILSQQYQYKHLKNSFFKLLRTYPIFEIVEIPKQKSILQQVEIIKVLKEYSQKVEVERTQQNQISIAETTYKYAQTYLNYILNPQIKYVCNKDQYLIIYNLL</sequence>